<accession>A0A1M7IUH0</accession>
<evidence type="ECO:0000259" key="2">
    <source>
        <dbReference type="Pfam" id="PF07835"/>
    </source>
</evidence>
<dbReference type="Proteomes" id="UP000186002">
    <property type="component" value="Unassembled WGS sequence"/>
</dbReference>
<feature type="transmembrane region" description="Helical" evidence="1">
    <location>
        <begin position="50"/>
        <end position="68"/>
    </location>
</feature>
<keyword evidence="1" id="KW-0472">Membrane</keyword>
<keyword evidence="1" id="KW-1133">Transmembrane helix</keyword>
<dbReference type="InterPro" id="IPR012422">
    <property type="entry name" value="Cyt_c_oxidase_su4_bac-aa3"/>
</dbReference>
<dbReference type="STRING" id="735517.SAMN05444272_2635"/>
<keyword evidence="4" id="KW-1185">Reference proteome</keyword>
<name>A0A1M7IUH0_9HYPH</name>
<proteinExistence type="predicted"/>
<sequence>MIAERHRFIVKTVAEVCFEPGDSMSNDTASAMDYNAHEQTYEGFINFSKVGTVAVLNIVLCLILFAFGGTAATVFGWLMLIANLIATAVGLALGEKGWIAPSAVFVLSGLLAILTV</sequence>
<evidence type="ECO:0000313" key="3">
    <source>
        <dbReference type="EMBL" id="SHM44283.1"/>
    </source>
</evidence>
<feature type="domain" description="Cytochrome c oxidase subunit IV bacterial aa3 type" evidence="2">
    <location>
        <begin position="27"/>
        <end position="65"/>
    </location>
</feature>
<protein>
    <submittedName>
        <fullName evidence="3">Aa3 type cytochrome c oxidase subunit IV</fullName>
    </submittedName>
</protein>
<feature type="transmembrane region" description="Helical" evidence="1">
    <location>
        <begin position="98"/>
        <end position="115"/>
    </location>
</feature>
<evidence type="ECO:0000256" key="1">
    <source>
        <dbReference type="SAM" id="Phobius"/>
    </source>
</evidence>
<dbReference type="EMBL" id="FRBW01000002">
    <property type="protein sequence ID" value="SHM44283.1"/>
    <property type="molecule type" value="Genomic_DNA"/>
</dbReference>
<dbReference type="InterPro" id="IPR036596">
    <property type="entry name" value="Cyt-C_aa3_sf"/>
</dbReference>
<evidence type="ECO:0000313" key="4">
    <source>
        <dbReference type="Proteomes" id="UP000186002"/>
    </source>
</evidence>
<dbReference type="SUPFAM" id="SSF81469">
    <property type="entry name" value="Bacterial aa3 type cytochrome c oxidase subunit IV"/>
    <property type="match status" value="1"/>
</dbReference>
<dbReference type="Pfam" id="PF07835">
    <property type="entry name" value="COX4_pro_2"/>
    <property type="match status" value="1"/>
</dbReference>
<dbReference type="Gene3D" id="1.20.5.160">
    <property type="entry name" value="Bacterial aa3 type cytochrome c oxidase subunit IV"/>
    <property type="match status" value="1"/>
</dbReference>
<gene>
    <name evidence="3" type="ORF">SAMN05444272_2635</name>
</gene>
<organism evidence="3 4">
    <name type="scientific">Roseibium suaedae</name>
    <dbReference type="NCBI Taxonomy" id="735517"/>
    <lineage>
        <taxon>Bacteria</taxon>
        <taxon>Pseudomonadati</taxon>
        <taxon>Pseudomonadota</taxon>
        <taxon>Alphaproteobacteria</taxon>
        <taxon>Hyphomicrobiales</taxon>
        <taxon>Stappiaceae</taxon>
        <taxon>Roseibium</taxon>
    </lineage>
</organism>
<dbReference type="AlphaFoldDB" id="A0A1M7IUH0"/>
<keyword evidence="1" id="KW-0812">Transmembrane</keyword>
<reference evidence="3 4" key="1">
    <citation type="submission" date="2016-11" db="EMBL/GenBank/DDBJ databases">
        <authorList>
            <person name="Jaros S."/>
            <person name="Januszkiewicz K."/>
            <person name="Wedrychowicz H."/>
        </authorList>
    </citation>
    <scope>NUCLEOTIDE SEQUENCE [LARGE SCALE GENOMIC DNA]</scope>
    <source>
        <strain evidence="3 4">DSM 22153</strain>
    </source>
</reference>